<proteinExistence type="predicted"/>
<evidence type="ECO:0000313" key="3">
    <source>
        <dbReference type="Proteomes" id="UP000186817"/>
    </source>
</evidence>
<evidence type="ECO:0000256" key="1">
    <source>
        <dbReference type="SAM" id="MobiDB-lite"/>
    </source>
</evidence>
<organism evidence="2 3">
    <name type="scientific">Symbiodinium microadriaticum</name>
    <name type="common">Dinoflagellate</name>
    <name type="synonym">Zooxanthella microadriatica</name>
    <dbReference type="NCBI Taxonomy" id="2951"/>
    <lineage>
        <taxon>Eukaryota</taxon>
        <taxon>Sar</taxon>
        <taxon>Alveolata</taxon>
        <taxon>Dinophyceae</taxon>
        <taxon>Suessiales</taxon>
        <taxon>Symbiodiniaceae</taxon>
        <taxon>Symbiodinium</taxon>
    </lineage>
</organism>
<feature type="compositionally biased region" description="Polar residues" evidence="1">
    <location>
        <begin position="74"/>
        <end position="85"/>
    </location>
</feature>
<evidence type="ECO:0000313" key="2">
    <source>
        <dbReference type="EMBL" id="OLQ10519.1"/>
    </source>
</evidence>
<name>A0A1Q9ESW5_SYMMI</name>
<dbReference type="AlphaFoldDB" id="A0A1Q9ESW5"/>
<feature type="compositionally biased region" description="Basic and acidic residues" evidence="1">
    <location>
        <begin position="61"/>
        <end position="71"/>
    </location>
</feature>
<protein>
    <submittedName>
        <fullName evidence="2">Uncharacterized protein</fullName>
    </submittedName>
</protein>
<feature type="region of interest" description="Disordered" evidence="1">
    <location>
        <begin position="61"/>
        <end position="88"/>
    </location>
</feature>
<gene>
    <name evidence="2" type="ORF">AK812_SmicGene5727</name>
</gene>
<comment type="caution">
    <text evidence="2">The sequence shown here is derived from an EMBL/GenBank/DDBJ whole genome shotgun (WGS) entry which is preliminary data.</text>
</comment>
<accession>A0A1Q9ESW5</accession>
<dbReference type="OrthoDB" id="423370at2759"/>
<sequence>MAPVMACSVVESAGRMAEVDDDDEEVGEGTLREGDDGTPRAATKAVLSAEDIVAGHYRLASEKKKAEKAASKEGGTTTDGENPDSSWDAEGQHALELLDALDSCQSYGSGRTLTRWLKKQEWSRTALPQAFQLDVPMAIRSYWQEELAATNTFLRKHPAFDDPDCNLDFVVPLRLYGDGAAIMYECHLDYADEWVVNEWTMPPL</sequence>
<keyword evidence="3" id="KW-1185">Reference proteome</keyword>
<feature type="region of interest" description="Disordered" evidence="1">
    <location>
        <begin position="1"/>
        <end position="39"/>
    </location>
</feature>
<dbReference type="Proteomes" id="UP000186817">
    <property type="component" value="Unassembled WGS sequence"/>
</dbReference>
<dbReference type="EMBL" id="LSRX01000076">
    <property type="protein sequence ID" value="OLQ10519.1"/>
    <property type="molecule type" value="Genomic_DNA"/>
</dbReference>
<reference evidence="2 3" key="1">
    <citation type="submission" date="2016-02" db="EMBL/GenBank/DDBJ databases">
        <title>Genome analysis of coral dinoflagellate symbionts highlights evolutionary adaptations to a symbiotic lifestyle.</title>
        <authorList>
            <person name="Aranda M."/>
            <person name="Li Y."/>
            <person name="Liew Y.J."/>
            <person name="Baumgarten S."/>
            <person name="Simakov O."/>
            <person name="Wilson M."/>
            <person name="Piel J."/>
            <person name="Ashoor H."/>
            <person name="Bougouffa S."/>
            <person name="Bajic V.B."/>
            <person name="Ryu T."/>
            <person name="Ravasi T."/>
            <person name="Bayer T."/>
            <person name="Micklem G."/>
            <person name="Kim H."/>
            <person name="Bhak J."/>
            <person name="Lajeunesse T.C."/>
            <person name="Voolstra C.R."/>
        </authorList>
    </citation>
    <scope>NUCLEOTIDE SEQUENCE [LARGE SCALE GENOMIC DNA]</scope>
    <source>
        <strain evidence="2 3">CCMP2467</strain>
    </source>
</reference>